<keyword evidence="1" id="KW-0145">Chemotaxis</keyword>
<dbReference type="AlphaFoldDB" id="A0A3A4QYY9"/>
<dbReference type="Gene3D" id="3.30.450.20">
    <property type="entry name" value="PAS domain"/>
    <property type="match status" value="1"/>
</dbReference>
<dbReference type="InterPro" id="IPR051310">
    <property type="entry name" value="MCP_chemotaxis"/>
</dbReference>
<dbReference type="CDD" id="cd18774">
    <property type="entry name" value="PDC2_HK_sensor"/>
    <property type="match status" value="1"/>
</dbReference>
<dbReference type="InterPro" id="IPR003660">
    <property type="entry name" value="HAMP_dom"/>
</dbReference>
<gene>
    <name evidence="7" type="ORF">C4541_06820</name>
</gene>
<keyword evidence="4" id="KW-0812">Transmembrane</keyword>
<dbReference type="SMART" id="SM00304">
    <property type="entry name" value="HAMP"/>
    <property type="match status" value="1"/>
</dbReference>
<feature type="domain" description="HAMP" evidence="6">
    <location>
        <begin position="408"/>
        <end position="462"/>
    </location>
</feature>
<dbReference type="CDD" id="cd11386">
    <property type="entry name" value="MCP_signal"/>
    <property type="match status" value="1"/>
</dbReference>
<sequence>MKWKDIKLKQKLLVLLIGVSIVPLLFVAVLSFTSSRAMVKQLTADKLSAVSAIKNNQISEYFQTIENQVHTFSEDEMIVSAMKEFTEAFFKIEEEFGAEYDKNGAAYEARLLDRYKYQAENTDGANASAVNRWLPKEKVSHILQSIYIAENKNPIGQKENLDYAPDGSTYSKLHAKYHPIIRDFLRKFGYYDIFLIEPETGHIVYTVFKEVDFTTSLFSGPYKDTNFGRVVKQAMKLPPEHMSLEDFEFYEPSYNDPASFISAPIYDGDKLIGALAFQMPVDRINHIMQEKSGMGETGETYLVGSDHLMRSNSRFSEESTLLRQKVEGGTVQKALAGQSGVEVVKDYRGVDVWSAYTPLKYDKLKWATLAEIDDAEAMAPVQKLAVTMLVFLSVVLAFVFVFGALFSKSLLSVINRLTESLKDITKGDGDLTQRIDLDAKDELGRMARYFNTFLDQLRDMIASIINSAQEIASGTQEISATSQQMASNAGNLASVSNESSTAINQMNSNIQEVLKSVDAQTASVTETSSAVQEMSVNVSKVLESVKDQAEEVSESTIAVEQMVTSIKDVNATAEKVYGISKEVNKKAQLGNSAVQQSVEGMQEIAESSKQINNIIGVITQIASQTNLLALNAAIEAARAGEAGRGFAVVADEVRSLAEQSAQAAKEITALISNANGKAEKGVELVRSVNDIITEMMASVGEVSSMIEQVSKVTTEQAHSADSLSAKMEKVNEISQSTLTAMQEQAQGIEEISKASETLAKISEEISAAMNEQAMGSEEITKAVEQLNGIAQESDSGAKQSLVAVQRLSGQAQNLDGLVGKFKI</sequence>
<dbReference type="GO" id="GO:0004888">
    <property type="term" value="F:transmembrane signaling receptor activity"/>
    <property type="evidence" value="ECO:0007669"/>
    <property type="project" value="TreeGrafter"/>
</dbReference>
<feature type="transmembrane region" description="Helical" evidence="4">
    <location>
        <begin position="12"/>
        <end position="32"/>
    </location>
</feature>
<comment type="similarity">
    <text evidence="2">Belongs to the methyl-accepting chemotaxis (MCP) protein family.</text>
</comment>
<dbReference type="Pfam" id="PF00015">
    <property type="entry name" value="MCPsignal"/>
    <property type="match status" value="1"/>
</dbReference>
<accession>A0A3A4QYY9</accession>
<dbReference type="GO" id="GO:0007165">
    <property type="term" value="P:signal transduction"/>
    <property type="evidence" value="ECO:0007669"/>
    <property type="project" value="UniProtKB-KW"/>
</dbReference>
<dbReference type="CDD" id="cd06225">
    <property type="entry name" value="HAMP"/>
    <property type="match status" value="1"/>
</dbReference>
<evidence type="ECO:0000313" key="8">
    <source>
        <dbReference type="Proteomes" id="UP000266426"/>
    </source>
</evidence>
<name>A0A3A4QYY9_9BACT</name>
<dbReference type="GO" id="GO:0006935">
    <property type="term" value="P:chemotaxis"/>
    <property type="evidence" value="ECO:0007669"/>
    <property type="project" value="UniProtKB-KW"/>
</dbReference>
<evidence type="ECO:0000256" key="1">
    <source>
        <dbReference type="ARBA" id="ARBA00022500"/>
    </source>
</evidence>
<dbReference type="SUPFAM" id="SSF58104">
    <property type="entry name" value="Methyl-accepting chemotaxis protein (MCP) signaling domain"/>
    <property type="match status" value="3"/>
</dbReference>
<evidence type="ECO:0000256" key="4">
    <source>
        <dbReference type="SAM" id="Phobius"/>
    </source>
</evidence>
<organism evidence="7 8">
    <name type="scientific">Candidatus Auribacter fodinae</name>
    <dbReference type="NCBI Taxonomy" id="2093366"/>
    <lineage>
        <taxon>Bacteria</taxon>
        <taxon>Pseudomonadati</taxon>
        <taxon>Candidatus Auribacterota</taxon>
        <taxon>Candidatus Auribacteria</taxon>
        <taxon>Candidatus Auribacterales</taxon>
        <taxon>Candidatus Auribacteraceae</taxon>
        <taxon>Candidatus Auribacter</taxon>
    </lineage>
</organism>
<dbReference type="InterPro" id="IPR004089">
    <property type="entry name" value="MCPsignal_dom"/>
</dbReference>
<feature type="transmembrane region" description="Helical" evidence="4">
    <location>
        <begin position="384"/>
        <end position="406"/>
    </location>
</feature>
<dbReference type="EMBL" id="QZJZ01000055">
    <property type="protein sequence ID" value="RJP59100.1"/>
    <property type="molecule type" value="Genomic_DNA"/>
</dbReference>
<evidence type="ECO:0000259" key="6">
    <source>
        <dbReference type="PROSITE" id="PS50885"/>
    </source>
</evidence>
<evidence type="ECO:0000313" key="7">
    <source>
        <dbReference type="EMBL" id="RJP59100.1"/>
    </source>
</evidence>
<feature type="domain" description="Methyl-accepting transducer" evidence="5">
    <location>
        <begin position="523"/>
        <end position="759"/>
    </location>
</feature>
<evidence type="ECO:0000256" key="3">
    <source>
        <dbReference type="PROSITE-ProRule" id="PRU00284"/>
    </source>
</evidence>
<dbReference type="PANTHER" id="PTHR43531:SF11">
    <property type="entry name" value="METHYL-ACCEPTING CHEMOTAXIS PROTEIN 3"/>
    <property type="match status" value="1"/>
</dbReference>
<reference evidence="7 8" key="1">
    <citation type="journal article" date="2017" name="ISME J.">
        <title>Energy and carbon metabolisms in a deep terrestrial subsurface fluid microbial community.</title>
        <authorList>
            <person name="Momper L."/>
            <person name="Jungbluth S.P."/>
            <person name="Lee M.D."/>
            <person name="Amend J.P."/>
        </authorList>
    </citation>
    <scope>NUCLEOTIDE SEQUENCE [LARGE SCALE GENOMIC DNA]</scope>
    <source>
        <strain evidence="7">SURF_26</strain>
    </source>
</reference>
<protein>
    <submittedName>
        <fullName evidence="7">Methyl-accepting chemotaxis protein</fullName>
    </submittedName>
</protein>
<dbReference type="PANTHER" id="PTHR43531">
    <property type="entry name" value="PROTEIN ICFG"/>
    <property type="match status" value="1"/>
</dbReference>
<evidence type="ECO:0000256" key="2">
    <source>
        <dbReference type="ARBA" id="ARBA00029447"/>
    </source>
</evidence>
<dbReference type="PROSITE" id="PS50885">
    <property type="entry name" value="HAMP"/>
    <property type="match status" value="1"/>
</dbReference>
<dbReference type="GO" id="GO:0005886">
    <property type="term" value="C:plasma membrane"/>
    <property type="evidence" value="ECO:0007669"/>
    <property type="project" value="TreeGrafter"/>
</dbReference>
<keyword evidence="3" id="KW-0807">Transducer</keyword>
<keyword evidence="4" id="KW-0472">Membrane</keyword>
<dbReference type="Gene3D" id="1.10.287.950">
    <property type="entry name" value="Methyl-accepting chemotaxis protein"/>
    <property type="match status" value="2"/>
</dbReference>
<dbReference type="PROSITE" id="PS50111">
    <property type="entry name" value="CHEMOTAXIS_TRANSDUC_2"/>
    <property type="match status" value="1"/>
</dbReference>
<dbReference type="SMART" id="SM00283">
    <property type="entry name" value="MA"/>
    <property type="match status" value="1"/>
</dbReference>
<dbReference type="Pfam" id="PF00672">
    <property type="entry name" value="HAMP"/>
    <property type="match status" value="1"/>
</dbReference>
<dbReference type="Proteomes" id="UP000266426">
    <property type="component" value="Unassembled WGS sequence"/>
</dbReference>
<comment type="caution">
    <text evidence="7">The sequence shown here is derived from an EMBL/GenBank/DDBJ whole genome shotgun (WGS) entry which is preliminary data.</text>
</comment>
<proteinExistence type="inferred from homology"/>
<evidence type="ECO:0000259" key="5">
    <source>
        <dbReference type="PROSITE" id="PS50111"/>
    </source>
</evidence>
<keyword evidence="4" id="KW-1133">Transmembrane helix</keyword>